<feature type="region of interest" description="Disordered" evidence="1">
    <location>
        <begin position="91"/>
        <end position="143"/>
    </location>
</feature>
<protein>
    <recommendedName>
        <fullName evidence="4">Terminase small subunit</fullName>
    </recommendedName>
</protein>
<proteinExistence type="predicted"/>
<organism evidence="2 3">
    <name type="scientific">Hymenobacter endophyticus</name>
    <dbReference type="NCBI Taxonomy" id="3076335"/>
    <lineage>
        <taxon>Bacteria</taxon>
        <taxon>Pseudomonadati</taxon>
        <taxon>Bacteroidota</taxon>
        <taxon>Cytophagia</taxon>
        <taxon>Cytophagales</taxon>
        <taxon>Hymenobacteraceae</taxon>
        <taxon>Hymenobacter</taxon>
    </lineage>
</organism>
<comment type="caution">
    <text evidence="2">The sequence shown here is derived from an EMBL/GenBank/DDBJ whole genome shotgun (WGS) entry which is preliminary data.</text>
</comment>
<dbReference type="EMBL" id="JAWDJT010000012">
    <property type="protein sequence ID" value="MDU0372016.1"/>
    <property type="molecule type" value="Genomic_DNA"/>
</dbReference>
<dbReference type="Proteomes" id="UP001250698">
    <property type="component" value="Unassembled WGS sequence"/>
</dbReference>
<evidence type="ECO:0000313" key="3">
    <source>
        <dbReference type="Proteomes" id="UP001250698"/>
    </source>
</evidence>
<evidence type="ECO:0000256" key="1">
    <source>
        <dbReference type="SAM" id="MobiDB-lite"/>
    </source>
</evidence>
<name>A0ABU3TKW8_9BACT</name>
<evidence type="ECO:0000313" key="2">
    <source>
        <dbReference type="EMBL" id="MDU0372016.1"/>
    </source>
</evidence>
<gene>
    <name evidence="2" type="ORF">ROI90_16545</name>
</gene>
<sequence length="143" mass="16028">MKKLETTRWYIAGSQEGFPSGSLAQEVYRDYRTVRDVAEMVMNLVDADDDIDQQVTQELKKMGYSLHMKVAKGRAVKTEITTPNRLIRILENGGARRGETHGQPGGDESEGWLEAHVFDSSAGDDDLTANEPDKYVLPPEQQE</sequence>
<accession>A0ABU3TKW8</accession>
<evidence type="ECO:0008006" key="4">
    <source>
        <dbReference type="Google" id="ProtNLM"/>
    </source>
</evidence>
<dbReference type="RefSeq" id="WP_315999474.1">
    <property type="nucleotide sequence ID" value="NZ_JAWDJT010000012.1"/>
</dbReference>
<keyword evidence="3" id="KW-1185">Reference proteome</keyword>
<reference evidence="2 3" key="1">
    <citation type="submission" date="2023-10" db="EMBL/GenBank/DDBJ databases">
        <title>Hymenobacter endophyticus sp. nov., an isolate from the leaf tissues of wheat.</title>
        <authorList>
            <person name="Dai Y."/>
        </authorList>
    </citation>
    <scope>NUCLEOTIDE SEQUENCE [LARGE SCALE GENOMIC DNA]</scope>
    <source>
        <strain evidence="2 3">ZK17L-C2</strain>
    </source>
</reference>